<reference evidence="5 6" key="1">
    <citation type="submission" date="2019-05" db="EMBL/GenBank/DDBJ databases">
        <authorList>
            <person name="Narsing Rao M.P."/>
            <person name="Li W.J."/>
        </authorList>
    </citation>
    <scope>NUCLEOTIDE SEQUENCE [LARGE SCALE GENOMIC DNA]</scope>
    <source>
        <strain evidence="5 6">SYSU_K30003</strain>
    </source>
</reference>
<sequence length="238" mass="27440">MTLSRNKRPLYLQIKNILKDRILHGVYPLDTNIPSEPRLEEEFGVSKITVRNAVKELVQEGYLEPSSGRGTRVVRNTATTKRSTWQRFTEVLVEEGHRMRKRLLGVKTIRCEEGTEPYRRFGPECLRVERLYFLDDVPYIHYFHYLPSRFANAESSILDAQSLYEWLEEQDVALIAFRDEFAAAFAPADVAATLALEDARSPVLKRLRFAVDASGQTVEYSEGYYNTALQHYIVKSDA</sequence>
<dbReference type="OrthoDB" id="457376at2"/>
<keyword evidence="3" id="KW-0804">Transcription</keyword>
<evidence type="ECO:0000313" key="6">
    <source>
        <dbReference type="Proteomes" id="UP000309676"/>
    </source>
</evidence>
<dbReference type="Pfam" id="PF00392">
    <property type="entry name" value="GntR"/>
    <property type="match status" value="1"/>
</dbReference>
<dbReference type="InterPro" id="IPR036388">
    <property type="entry name" value="WH-like_DNA-bd_sf"/>
</dbReference>
<dbReference type="PANTHER" id="PTHR44846:SF1">
    <property type="entry name" value="MANNOSYL-D-GLYCERATE TRANSPORT_METABOLISM SYSTEM REPRESSOR MNGR-RELATED"/>
    <property type="match status" value="1"/>
</dbReference>
<dbReference type="GO" id="GO:0003700">
    <property type="term" value="F:DNA-binding transcription factor activity"/>
    <property type="evidence" value="ECO:0007669"/>
    <property type="project" value="InterPro"/>
</dbReference>
<dbReference type="SUPFAM" id="SSF46785">
    <property type="entry name" value="Winged helix' DNA-binding domain"/>
    <property type="match status" value="1"/>
</dbReference>
<dbReference type="SUPFAM" id="SSF64288">
    <property type="entry name" value="Chorismate lyase-like"/>
    <property type="match status" value="1"/>
</dbReference>
<comment type="caution">
    <text evidence="5">The sequence shown here is derived from an EMBL/GenBank/DDBJ whole genome shotgun (WGS) entry which is preliminary data.</text>
</comment>
<dbReference type="SMART" id="SM00345">
    <property type="entry name" value="HTH_GNTR"/>
    <property type="match status" value="1"/>
</dbReference>
<evidence type="ECO:0000313" key="5">
    <source>
        <dbReference type="EMBL" id="TLS54101.1"/>
    </source>
</evidence>
<gene>
    <name evidence="5" type="ORF">FE782_01790</name>
</gene>
<accession>A0A5R9GE98</accession>
<dbReference type="Proteomes" id="UP000309676">
    <property type="component" value="Unassembled WGS sequence"/>
</dbReference>
<keyword evidence="1" id="KW-0805">Transcription regulation</keyword>
<evidence type="ECO:0000256" key="2">
    <source>
        <dbReference type="ARBA" id="ARBA00023125"/>
    </source>
</evidence>
<dbReference type="CDD" id="cd07377">
    <property type="entry name" value="WHTH_GntR"/>
    <property type="match status" value="1"/>
</dbReference>
<protein>
    <submittedName>
        <fullName evidence="5">GntR family transcriptional regulator</fullName>
    </submittedName>
</protein>
<dbReference type="PANTHER" id="PTHR44846">
    <property type="entry name" value="MANNOSYL-D-GLYCERATE TRANSPORT/METABOLISM SYSTEM REPRESSOR MNGR-RELATED"/>
    <property type="match status" value="1"/>
</dbReference>
<dbReference type="GO" id="GO:0003677">
    <property type="term" value="F:DNA binding"/>
    <property type="evidence" value="ECO:0007669"/>
    <property type="project" value="UniProtKB-KW"/>
</dbReference>
<dbReference type="EMBL" id="VCIW01000001">
    <property type="protein sequence ID" value="TLS54101.1"/>
    <property type="molecule type" value="Genomic_DNA"/>
</dbReference>
<dbReference type="RefSeq" id="WP_138191880.1">
    <property type="nucleotide sequence ID" value="NZ_VCIW01000001.1"/>
</dbReference>
<dbReference type="PRINTS" id="PR00035">
    <property type="entry name" value="HTHGNTR"/>
</dbReference>
<name>A0A5R9GE98_9BACL</name>
<dbReference type="InterPro" id="IPR000524">
    <property type="entry name" value="Tscrpt_reg_HTH_GntR"/>
</dbReference>
<dbReference type="InterPro" id="IPR036390">
    <property type="entry name" value="WH_DNA-bd_sf"/>
</dbReference>
<dbReference type="GO" id="GO:0045892">
    <property type="term" value="P:negative regulation of DNA-templated transcription"/>
    <property type="evidence" value="ECO:0007669"/>
    <property type="project" value="TreeGrafter"/>
</dbReference>
<dbReference type="InterPro" id="IPR028978">
    <property type="entry name" value="Chorismate_lyase_/UTRA_dom_sf"/>
</dbReference>
<evidence type="ECO:0000259" key="4">
    <source>
        <dbReference type="PROSITE" id="PS50949"/>
    </source>
</evidence>
<dbReference type="InterPro" id="IPR050679">
    <property type="entry name" value="Bact_HTH_transcr_reg"/>
</dbReference>
<dbReference type="Pfam" id="PF07702">
    <property type="entry name" value="UTRA"/>
    <property type="match status" value="1"/>
</dbReference>
<dbReference type="AlphaFoldDB" id="A0A5R9GE98"/>
<dbReference type="PROSITE" id="PS50949">
    <property type="entry name" value="HTH_GNTR"/>
    <property type="match status" value="1"/>
</dbReference>
<dbReference type="Gene3D" id="1.10.10.10">
    <property type="entry name" value="Winged helix-like DNA-binding domain superfamily/Winged helix DNA-binding domain"/>
    <property type="match status" value="1"/>
</dbReference>
<dbReference type="Gene3D" id="3.40.1410.10">
    <property type="entry name" value="Chorismate lyase-like"/>
    <property type="match status" value="1"/>
</dbReference>
<dbReference type="InterPro" id="IPR011663">
    <property type="entry name" value="UTRA"/>
</dbReference>
<feature type="domain" description="HTH gntR-type" evidence="4">
    <location>
        <begin position="8"/>
        <end position="76"/>
    </location>
</feature>
<evidence type="ECO:0000256" key="3">
    <source>
        <dbReference type="ARBA" id="ARBA00023163"/>
    </source>
</evidence>
<keyword evidence="2" id="KW-0238">DNA-binding</keyword>
<dbReference type="SMART" id="SM00866">
    <property type="entry name" value="UTRA"/>
    <property type="match status" value="1"/>
</dbReference>
<keyword evidence="6" id="KW-1185">Reference proteome</keyword>
<proteinExistence type="predicted"/>
<organism evidence="5 6">
    <name type="scientific">Paenibacillus antri</name>
    <dbReference type="NCBI Taxonomy" id="2582848"/>
    <lineage>
        <taxon>Bacteria</taxon>
        <taxon>Bacillati</taxon>
        <taxon>Bacillota</taxon>
        <taxon>Bacilli</taxon>
        <taxon>Bacillales</taxon>
        <taxon>Paenibacillaceae</taxon>
        <taxon>Paenibacillus</taxon>
    </lineage>
</organism>
<evidence type="ECO:0000256" key="1">
    <source>
        <dbReference type="ARBA" id="ARBA00023015"/>
    </source>
</evidence>